<dbReference type="AlphaFoldDB" id="A0A382NVZ2"/>
<dbReference type="InterPro" id="IPR003767">
    <property type="entry name" value="Malate/L-lactate_DH-like"/>
</dbReference>
<protein>
    <recommendedName>
        <fullName evidence="2">Ldh family oxidoreductase</fullName>
    </recommendedName>
</protein>
<proteinExistence type="predicted"/>
<dbReference type="EMBL" id="UINC01103141">
    <property type="protein sequence ID" value="SVC65299.1"/>
    <property type="molecule type" value="Genomic_DNA"/>
</dbReference>
<dbReference type="InterPro" id="IPR036111">
    <property type="entry name" value="Mal/L-sulfo/L-lacto_DH-like_sf"/>
</dbReference>
<dbReference type="Gene3D" id="1.10.1530.10">
    <property type="match status" value="1"/>
</dbReference>
<evidence type="ECO:0008006" key="2">
    <source>
        <dbReference type="Google" id="ProtNLM"/>
    </source>
</evidence>
<name>A0A382NVZ2_9ZZZZ</name>
<accession>A0A382NVZ2</accession>
<gene>
    <name evidence="1" type="ORF">METZ01_LOCUS318153</name>
</gene>
<dbReference type="Pfam" id="PF02615">
    <property type="entry name" value="Ldh_2"/>
    <property type="match status" value="1"/>
</dbReference>
<feature type="non-terminal residue" evidence="1">
    <location>
        <position position="82"/>
    </location>
</feature>
<dbReference type="InterPro" id="IPR043144">
    <property type="entry name" value="Mal/L-sulf/L-lact_DH-like_ah"/>
</dbReference>
<evidence type="ECO:0000313" key="1">
    <source>
        <dbReference type="EMBL" id="SVC65299.1"/>
    </source>
</evidence>
<dbReference type="SUPFAM" id="SSF89733">
    <property type="entry name" value="L-sulfolactate dehydrogenase-like"/>
    <property type="match status" value="1"/>
</dbReference>
<dbReference type="GO" id="GO:0016491">
    <property type="term" value="F:oxidoreductase activity"/>
    <property type="evidence" value="ECO:0007669"/>
    <property type="project" value="InterPro"/>
</dbReference>
<sequence length="82" mass="8943">MTQIETEEISLDEIYQLAFNVFSNHGCDTDNATALSRTVTNAERDGSLSHGLFRIPGYLASLKSGKVKGDAQPIIEQNLDSV</sequence>
<organism evidence="1">
    <name type="scientific">marine metagenome</name>
    <dbReference type="NCBI Taxonomy" id="408172"/>
    <lineage>
        <taxon>unclassified sequences</taxon>
        <taxon>metagenomes</taxon>
        <taxon>ecological metagenomes</taxon>
    </lineage>
</organism>
<reference evidence="1" key="1">
    <citation type="submission" date="2018-05" db="EMBL/GenBank/DDBJ databases">
        <authorList>
            <person name="Lanie J.A."/>
            <person name="Ng W.-L."/>
            <person name="Kazmierczak K.M."/>
            <person name="Andrzejewski T.M."/>
            <person name="Davidsen T.M."/>
            <person name="Wayne K.J."/>
            <person name="Tettelin H."/>
            <person name="Glass J.I."/>
            <person name="Rusch D."/>
            <person name="Podicherti R."/>
            <person name="Tsui H.-C.T."/>
            <person name="Winkler M.E."/>
        </authorList>
    </citation>
    <scope>NUCLEOTIDE SEQUENCE</scope>
</reference>